<reference evidence="7" key="1">
    <citation type="journal article" date="2010" name="Nature">
        <title>The Amphimedon queenslandica genome and the evolution of animal complexity.</title>
        <authorList>
            <person name="Srivastava M."/>
            <person name="Simakov O."/>
            <person name="Chapman J."/>
            <person name="Fahey B."/>
            <person name="Gauthier M.E."/>
            <person name="Mitros T."/>
            <person name="Richards G.S."/>
            <person name="Conaco C."/>
            <person name="Dacre M."/>
            <person name="Hellsten U."/>
            <person name="Larroux C."/>
            <person name="Putnam N.H."/>
            <person name="Stanke M."/>
            <person name="Adamska M."/>
            <person name="Darling A."/>
            <person name="Degnan S.M."/>
            <person name="Oakley T.H."/>
            <person name="Plachetzki D.C."/>
            <person name="Zhai Y."/>
            <person name="Adamski M."/>
            <person name="Calcino A."/>
            <person name="Cummins S.F."/>
            <person name="Goodstein D.M."/>
            <person name="Harris C."/>
            <person name="Jackson D.J."/>
            <person name="Leys S.P."/>
            <person name="Shu S."/>
            <person name="Woodcroft B.J."/>
            <person name="Vervoort M."/>
            <person name="Kosik K.S."/>
            <person name="Manning G."/>
            <person name="Degnan B.M."/>
            <person name="Rokhsar D.S."/>
        </authorList>
    </citation>
    <scope>NUCLEOTIDE SEQUENCE [LARGE SCALE GENOMIC DNA]</scope>
</reference>
<name>A0AAN0J8Y1_AMPQE</name>
<feature type="region of interest" description="Disordered" evidence="4">
    <location>
        <begin position="181"/>
        <end position="208"/>
    </location>
</feature>
<evidence type="ECO:0000313" key="6">
    <source>
        <dbReference type="EnsemblMetazoa" id="XP_019853474.1"/>
    </source>
</evidence>
<feature type="compositionally biased region" description="Basic and acidic residues" evidence="4">
    <location>
        <begin position="316"/>
        <end position="332"/>
    </location>
</feature>
<dbReference type="GeneID" id="105313171"/>
<evidence type="ECO:0000256" key="1">
    <source>
        <dbReference type="ARBA" id="ARBA00006215"/>
    </source>
</evidence>
<dbReference type="RefSeq" id="XP_019853474.1">
    <property type="nucleotide sequence ID" value="XM_019997915.1"/>
</dbReference>
<evidence type="ECO:0000256" key="2">
    <source>
        <dbReference type="ARBA" id="ARBA00022553"/>
    </source>
</evidence>
<protein>
    <recommendedName>
        <fullName evidence="5">Spermatogenesis-associated protein 6 N-terminal domain-containing protein</fullName>
    </recommendedName>
</protein>
<feature type="domain" description="Spermatogenesis-associated protein 6 N-terminal" evidence="5">
    <location>
        <begin position="31"/>
        <end position="109"/>
    </location>
</feature>
<dbReference type="InterPro" id="IPR042769">
    <property type="entry name" value="SPATA6_fam"/>
</dbReference>
<feature type="region of interest" description="Disordered" evidence="4">
    <location>
        <begin position="241"/>
        <end position="277"/>
    </location>
</feature>
<keyword evidence="2" id="KW-0597">Phosphoprotein</keyword>
<sequence length="496" mass="55864">MEDMCVRCHVLLQINKVLWPQKDSPSLCLKGEPVFIQVCLLGQLLQTELFSPVFPLLINTTLAFDRVFTNCKVPSVLPEVLRGEHVKIELVQVNENYNGNELMLAGNARSFPSLGGTISGRYETSASSFLFSDKNGCDPFQIVMDKSHYYETSPLLQLSCCMSLLEARVISPLKVLTQPFTASATPSPAPPTPARPPTHPLATPPTQQILPIESSPQRKGHISFNIDAHETPPILKYKSNERKSHDQLSNHASKSRDHAHKSRDNKSQKKLLQPSLSIDEFERSMLVERLRSQDSPAAKNQSHETSHDSSFMFSDHSWEACPRRKLTPKEGDSTNQTEVHSKPFVVPHADPSLLSKREFCSCSPQKKTTPTKKRPKFSSTPIKDSMISKYLGTNQHGRHKNVTKRVQDKLDEMMKDLSGKEKEAHSIQDNDTIRTSFAAERDETLSPSQCPSTHNNSLLAKLGYRDYWSSKGSGKSHRLVFDETLEKIYNRLYQNS</sequence>
<feature type="compositionally biased region" description="Pro residues" evidence="4">
    <location>
        <begin position="187"/>
        <end position="203"/>
    </location>
</feature>
<keyword evidence="7" id="KW-1185">Reference proteome</keyword>
<accession>A0AAN0J8Y1</accession>
<dbReference type="InterPro" id="IPR032732">
    <property type="entry name" value="SPATA6_N"/>
</dbReference>
<feature type="region of interest" description="Disordered" evidence="4">
    <location>
        <begin position="292"/>
        <end position="348"/>
    </location>
</feature>
<evidence type="ECO:0000256" key="4">
    <source>
        <dbReference type="SAM" id="MobiDB-lite"/>
    </source>
</evidence>
<dbReference type="Pfam" id="PF14909">
    <property type="entry name" value="SPATA6"/>
    <property type="match status" value="1"/>
</dbReference>
<evidence type="ECO:0000313" key="7">
    <source>
        <dbReference type="Proteomes" id="UP000007879"/>
    </source>
</evidence>
<proteinExistence type="inferred from homology"/>
<organism evidence="6 7">
    <name type="scientific">Amphimedon queenslandica</name>
    <name type="common">Sponge</name>
    <dbReference type="NCBI Taxonomy" id="400682"/>
    <lineage>
        <taxon>Eukaryota</taxon>
        <taxon>Metazoa</taxon>
        <taxon>Porifera</taxon>
        <taxon>Demospongiae</taxon>
        <taxon>Heteroscleromorpha</taxon>
        <taxon>Haplosclerida</taxon>
        <taxon>Niphatidae</taxon>
        <taxon>Amphimedon</taxon>
    </lineage>
</organism>
<dbReference type="KEGG" id="aqu:105313171"/>
<dbReference type="PANTHER" id="PTHR16435">
    <property type="entry name" value="SPERMATOGENESIS-ASSOCIATED PROTEIN 6 SPATA6"/>
    <property type="match status" value="1"/>
</dbReference>
<reference evidence="6" key="2">
    <citation type="submission" date="2024-06" db="UniProtKB">
        <authorList>
            <consortium name="EnsemblMetazoa"/>
        </authorList>
    </citation>
    <scope>IDENTIFICATION</scope>
</reference>
<dbReference type="GO" id="GO:0007283">
    <property type="term" value="P:spermatogenesis"/>
    <property type="evidence" value="ECO:0007669"/>
    <property type="project" value="InterPro"/>
</dbReference>
<dbReference type="PANTHER" id="PTHR16435:SF6">
    <property type="entry name" value="IP09370P"/>
    <property type="match status" value="1"/>
</dbReference>
<dbReference type="GO" id="GO:0032027">
    <property type="term" value="F:myosin light chain binding"/>
    <property type="evidence" value="ECO:0007669"/>
    <property type="project" value="InterPro"/>
</dbReference>
<comment type="similarity">
    <text evidence="1">Belongs to the SPATA6 family.</text>
</comment>
<dbReference type="GO" id="GO:0120212">
    <property type="term" value="C:sperm head-tail coupling apparatus"/>
    <property type="evidence" value="ECO:0007669"/>
    <property type="project" value="InterPro"/>
</dbReference>
<keyword evidence="3" id="KW-0175">Coiled coil</keyword>
<dbReference type="Proteomes" id="UP000007879">
    <property type="component" value="Unassembled WGS sequence"/>
</dbReference>
<feature type="coiled-coil region" evidence="3">
    <location>
        <begin position="403"/>
        <end position="430"/>
    </location>
</feature>
<evidence type="ECO:0000259" key="5">
    <source>
        <dbReference type="Pfam" id="PF14909"/>
    </source>
</evidence>
<feature type="region of interest" description="Disordered" evidence="4">
    <location>
        <begin position="361"/>
        <end position="381"/>
    </location>
</feature>
<dbReference type="AlphaFoldDB" id="A0AAN0J8Y1"/>
<dbReference type="EnsemblMetazoa" id="XM_019997915.1">
    <property type="protein sequence ID" value="XP_019853474.1"/>
    <property type="gene ID" value="LOC105313171"/>
</dbReference>
<evidence type="ECO:0000256" key="3">
    <source>
        <dbReference type="SAM" id="Coils"/>
    </source>
</evidence>